<comment type="caution">
    <text evidence="3">The sequence shown here is derived from an EMBL/GenBank/DDBJ whole genome shotgun (WGS) entry which is preliminary data.</text>
</comment>
<reference evidence="3 4" key="1">
    <citation type="journal article" date="2019" name="Int. J. Syst. Evol. Microbiol.">
        <title>The Global Catalogue of Microorganisms (GCM) 10K type strain sequencing project: providing services to taxonomists for standard genome sequencing and annotation.</title>
        <authorList>
            <consortium name="The Broad Institute Genomics Platform"/>
            <consortium name="The Broad Institute Genome Sequencing Center for Infectious Disease"/>
            <person name="Wu L."/>
            <person name="Ma J."/>
        </authorList>
    </citation>
    <scope>NUCLEOTIDE SEQUENCE [LARGE SCALE GENOMIC DNA]</scope>
    <source>
        <strain evidence="3 4">YIM 94188</strain>
    </source>
</reference>
<dbReference type="Gene3D" id="3.40.50.620">
    <property type="entry name" value="HUPs"/>
    <property type="match status" value="1"/>
</dbReference>
<accession>A0ABD5U528</accession>
<evidence type="ECO:0000313" key="3">
    <source>
        <dbReference type="EMBL" id="MFC6826204.1"/>
    </source>
</evidence>
<feature type="domain" description="UspA" evidence="2">
    <location>
        <begin position="1"/>
        <end position="142"/>
    </location>
</feature>
<dbReference type="EMBL" id="JBHSXH010000015">
    <property type="protein sequence ID" value="MFC6826204.1"/>
    <property type="molecule type" value="Genomic_DNA"/>
</dbReference>
<dbReference type="CDD" id="cd00293">
    <property type="entry name" value="USP-like"/>
    <property type="match status" value="1"/>
</dbReference>
<dbReference type="InterPro" id="IPR006016">
    <property type="entry name" value="UspA"/>
</dbReference>
<dbReference type="Pfam" id="PF00582">
    <property type="entry name" value="Usp"/>
    <property type="match status" value="1"/>
</dbReference>
<sequence length="145" mass="15201">MYRTILVPTDGSAPADAALDRAIELAETYDATLRILSVVDIGDAGMLSPESAPVDGVRRSLRGRAEQLVDDAAERAAEAGVRTETEVTIGIPHVEILDAAAEAGADLVVMGTHGRTGLKRALIGSVTERVVRRCDAPVLTVRAGE</sequence>
<dbReference type="PANTHER" id="PTHR46268">
    <property type="entry name" value="STRESS RESPONSE PROTEIN NHAX"/>
    <property type="match status" value="1"/>
</dbReference>
<evidence type="ECO:0000259" key="2">
    <source>
        <dbReference type="Pfam" id="PF00582"/>
    </source>
</evidence>
<comment type="similarity">
    <text evidence="1">Belongs to the universal stress protein A family.</text>
</comment>
<proteinExistence type="inferred from homology"/>
<name>A0ABD5U528_9EURY</name>
<dbReference type="InterPro" id="IPR014729">
    <property type="entry name" value="Rossmann-like_a/b/a_fold"/>
</dbReference>
<organism evidence="3 4">
    <name type="scientific">Halopelagius fulvigenes</name>
    <dbReference type="NCBI Taxonomy" id="1198324"/>
    <lineage>
        <taxon>Archaea</taxon>
        <taxon>Methanobacteriati</taxon>
        <taxon>Methanobacteriota</taxon>
        <taxon>Stenosarchaea group</taxon>
        <taxon>Halobacteria</taxon>
        <taxon>Halobacteriales</taxon>
        <taxon>Haloferacaceae</taxon>
    </lineage>
</organism>
<keyword evidence="4" id="KW-1185">Reference proteome</keyword>
<protein>
    <submittedName>
        <fullName evidence="3">Universal stress protein</fullName>
    </submittedName>
</protein>
<evidence type="ECO:0000256" key="1">
    <source>
        <dbReference type="ARBA" id="ARBA00008791"/>
    </source>
</evidence>
<dbReference type="InterPro" id="IPR006015">
    <property type="entry name" value="Universal_stress_UspA"/>
</dbReference>
<dbReference type="PRINTS" id="PR01438">
    <property type="entry name" value="UNVRSLSTRESS"/>
</dbReference>
<dbReference type="PANTHER" id="PTHR46268:SF6">
    <property type="entry name" value="UNIVERSAL STRESS PROTEIN UP12"/>
    <property type="match status" value="1"/>
</dbReference>
<dbReference type="AlphaFoldDB" id="A0ABD5U528"/>
<evidence type="ECO:0000313" key="4">
    <source>
        <dbReference type="Proteomes" id="UP001596408"/>
    </source>
</evidence>
<gene>
    <name evidence="3" type="ORF">ACFQEV_14570</name>
</gene>
<dbReference type="Proteomes" id="UP001596408">
    <property type="component" value="Unassembled WGS sequence"/>
</dbReference>
<dbReference type="RefSeq" id="WP_379697435.1">
    <property type="nucleotide sequence ID" value="NZ_JBHSXH010000015.1"/>
</dbReference>
<dbReference type="SUPFAM" id="SSF52402">
    <property type="entry name" value="Adenine nucleotide alpha hydrolases-like"/>
    <property type="match status" value="1"/>
</dbReference>